<sequence length="178" mass="20657">MTTYIMNDLESAKLGRSHYLAANILELQVLAKLYGIKPAGNEKYKVNWVDNLVAFMPYPTRIWNLGFMSNESKHCLADVLDGADLFCAVNTFNHPSVIEKAIIGRLIDINANWMSPRVFRIESDSAQAFYDMYRTMTMPEKQLLDKIWSIYLIKKYATETHWLLAKYWHVDKPNDSIQ</sequence>
<protein>
    <submittedName>
        <fullName evidence="1">Uncharacterized protein</fullName>
    </submittedName>
</protein>
<name>A0A3S1CNJ2_9CYAN</name>
<dbReference type="OrthoDB" id="486829at2"/>
<gene>
    <name evidence="1" type="ORF">DSM106972_025590</name>
</gene>
<comment type="caution">
    <text evidence="1">The sequence shown here is derived from an EMBL/GenBank/DDBJ whole genome shotgun (WGS) entry which is preliminary data.</text>
</comment>
<reference evidence="1" key="2">
    <citation type="journal article" date="2019" name="Genome Biol. Evol.">
        <title>Day and night: Metabolic profiles and evolutionary relationships of six axenic non-marine cyanobacteria.</title>
        <authorList>
            <person name="Will S.E."/>
            <person name="Henke P."/>
            <person name="Boedeker C."/>
            <person name="Huang S."/>
            <person name="Brinkmann H."/>
            <person name="Rohde M."/>
            <person name="Jarek M."/>
            <person name="Friedl T."/>
            <person name="Seufert S."/>
            <person name="Schumacher M."/>
            <person name="Overmann J."/>
            <person name="Neumann-Schaal M."/>
            <person name="Petersen J."/>
        </authorList>
    </citation>
    <scope>NUCLEOTIDE SEQUENCE [LARGE SCALE GENOMIC DNA]</scope>
    <source>
        <strain evidence="1">PCC 7102</strain>
    </source>
</reference>
<evidence type="ECO:0000313" key="1">
    <source>
        <dbReference type="EMBL" id="RUT07298.1"/>
    </source>
</evidence>
<reference evidence="1" key="1">
    <citation type="submission" date="2018-12" db="EMBL/GenBank/DDBJ databases">
        <authorList>
            <person name="Will S."/>
            <person name="Neumann-Schaal M."/>
            <person name="Henke P."/>
        </authorList>
    </citation>
    <scope>NUCLEOTIDE SEQUENCE</scope>
    <source>
        <strain evidence="1">PCC 7102</strain>
    </source>
</reference>
<dbReference type="AlphaFoldDB" id="A0A3S1CNJ2"/>
<evidence type="ECO:0000313" key="2">
    <source>
        <dbReference type="Proteomes" id="UP000271624"/>
    </source>
</evidence>
<dbReference type="Proteomes" id="UP000271624">
    <property type="component" value="Unassembled WGS sequence"/>
</dbReference>
<proteinExistence type="predicted"/>
<dbReference type="RefSeq" id="WP_127081118.1">
    <property type="nucleotide sequence ID" value="NZ_RSCL01000005.1"/>
</dbReference>
<organism evidence="1 2">
    <name type="scientific">Dulcicalothrix desertica PCC 7102</name>
    <dbReference type="NCBI Taxonomy" id="232991"/>
    <lineage>
        <taxon>Bacteria</taxon>
        <taxon>Bacillati</taxon>
        <taxon>Cyanobacteriota</taxon>
        <taxon>Cyanophyceae</taxon>
        <taxon>Nostocales</taxon>
        <taxon>Calotrichaceae</taxon>
        <taxon>Dulcicalothrix</taxon>
    </lineage>
</organism>
<dbReference type="EMBL" id="RSCL01000005">
    <property type="protein sequence ID" value="RUT07298.1"/>
    <property type="molecule type" value="Genomic_DNA"/>
</dbReference>
<accession>A0A3S1CNJ2</accession>
<keyword evidence="2" id="KW-1185">Reference proteome</keyword>